<protein>
    <submittedName>
        <fullName evidence="3">Palmitoyltransferase pfa4</fullName>
    </submittedName>
</protein>
<evidence type="ECO:0000313" key="3">
    <source>
        <dbReference type="EMBL" id="OCT48963.1"/>
    </source>
</evidence>
<evidence type="ECO:0000256" key="1">
    <source>
        <dbReference type="SAM" id="MobiDB-lite"/>
    </source>
</evidence>
<dbReference type="STRING" id="86049.A0A1C1CKD4"/>
<comment type="caution">
    <text evidence="3">The sequence shown here is derived from an EMBL/GenBank/DDBJ whole genome shotgun (WGS) entry which is preliminary data.</text>
</comment>
<keyword evidence="2" id="KW-0472">Membrane</keyword>
<dbReference type="OrthoDB" id="331948at2759"/>
<dbReference type="eggNOG" id="KOG1314">
    <property type="taxonomic scope" value="Eukaryota"/>
</dbReference>
<sequence>MDTQQLAKFAVPGVVTLVAFLSYSSQYLFNRIEPGPLTFQQKITFNALVACIWISYARACTTDPGRIPLGWKPDEAEGTDSTNPRARAASRQRYCRPSPWQLVHLLILMIVNTLTVFLVSITFFRSIYGLGANVSTIESWEIERHEQLLRRARALGGYLDGPDGIRMKIVKQEFPYDIGIWNNISQGMGSANPIAWFWPLSATPRTSGLVFETNGFEDPGTSWPPPDPDRMPRVERPLELRDAFVHDHGSLSPDQEMVAFKQRQQADFERRSDFYGVQRRRPFHQRFAQDSLTPVEDDYARPEEDTSSGEEGWRNSDGNRLKDYGVDEDVEFYDEDNIPIAELLKRRREARG</sequence>
<evidence type="ECO:0000313" key="4">
    <source>
        <dbReference type="Proteomes" id="UP000094526"/>
    </source>
</evidence>
<feature type="compositionally biased region" description="Basic and acidic residues" evidence="1">
    <location>
        <begin position="311"/>
        <end position="325"/>
    </location>
</feature>
<dbReference type="EMBL" id="LGRB01000011">
    <property type="protein sequence ID" value="OCT48963.1"/>
    <property type="molecule type" value="Genomic_DNA"/>
</dbReference>
<proteinExistence type="predicted"/>
<dbReference type="VEuPathDB" id="FungiDB:G647_02945"/>
<keyword evidence="2" id="KW-0812">Transmembrane</keyword>
<gene>
    <name evidence="3" type="ORF">CLCR_04869</name>
</gene>
<keyword evidence="3" id="KW-0808">Transferase</keyword>
<reference evidence="4" key="1">
    <citation type="submission" date="2015-07" db="EMBL/GenBank/DDBJ databases">
        <authorList>
            <person name="Teixeira M.M."/>
            <person name="Souza R.C."/>
            <person name="Almeida L.G."/>
            <person name="Vicente V.A."/>
            <person name="de Hoog S."/>
            <person name="Bocca A.L."/>
            <person name="de Almeida S.R."/>
            <person name="Vasconcelos A.T."/>
            <person name="Felipe M.S."/>
        </authorList>
    </citation>
    <scope>NUCLEOTIDE SEQUENCE [LARGE SCALE GENOMIC DNA]</scope>
    <source>
        <strain evidence="4">KSF</strain>
    </source>
</reference>
<accession>A0A1C1CKD4</accession>
<organism evidence="3 4">
    <name type="scientific">Cladophialophora carrionii</name>
    <dbReference type="NCBI Taxonomy" id="86049"/>
    <lineage>
        <taxon>Eukaryota</taxon>
        <taxon>Fungi</taxon>
        <taxon>Dikarya</taxon>
        <taxon>Ascomycota</taxon>
        <taxon>Pezizomycotina</taxon>
        <taxon>Eurotiomycetes</taxon>
        <taxon>Chaetothyriomycetidae</taxon>
        <taxon>Chaetothyriales</taxon>
        <taxon>Herpotrichiellaceae</taxon>
        <taxon>Cladophialophora</taxon>
    </lineage>
</organism>
<dbReference type="GO" id="GO:0016740">
    <property type="term" value="F:transferase activity"/>
    <property type="evidence" value="ECO:0007669"/>
    <property type="project" value="UniProtKB-KW"/>
</dbReference>
<feature type="region of interest" description="Disordered" evidence="1">
    <location>
        <begin position="285"/>
        <end position="328"/>
    </location>
</feature>
<feature type="transmembrane region" description="Helical" evidence="2">
    <location>
        <begin position="102"/>
        <end position="124"/>
    </location>
</feature>
<dbReference type="Proteomes" id="UP000094526">
    <property type="component" value="Unassembled WGS sequence"/>
</dbReference>
<keyword evidence="2" id="KW-1133">Transmembrane helix</keyword>
<keyword evidence="4" id="KW-1185">Reference proteome</keyword>
<dbReference type="AlphaFoldDB" id="A0A1C1CKD4"/>
<name>A0A1C1CKD4_9EURO</name>
<evidence type="ECO:0000256" key="2">
    <source>
        <dbReference type="SAM" id="Phobius"/>
    </source>
</evidence>
<dbReference type="VEuPathDB" id="FungiDB:CLCR_04869"/>